<dbReference type="InterPro" id="IPR009296">
    <property type="entry name" value="DUF951"/>
</dbReference>
<accession>A0A1B9B7G4</accession>
<reference evidence="2" key="1">
    <citation type="submission" date="2016-05" db="EMBL/GenBank/DDBJ databases">
        <authorList>
            <person name="Liu B."/>
            <person name="Wang J."/>
            <person name="Zhu Y."/>
            <person name="Liu G."/>
            <person name="Chen Q."/>
            <person name="Chen Z."/>
            <person name="Lan J."/>
            <person name="Che J."/>
            <person name="Ge C."/>
            <person name="Shi H."/>
            <person name="Pan Z."/>
            <person name="Liu X."/>
        </authorList>
    </citation>
    <scope>NUCLEOTIDE SEQUENCE [LARGE SCALE GENOMIC DNA]</scope>
    <source>
        <strain evidence="2">FJAT-27215</strain>
    </source>
</reference>
<comment type="caution">
    <text evidence="1">The sequence shown here is derived from an EMBL/GenBank/DDBJ whole genome shotgun (WGS) entry which is preliminary data.</text>
</comment>
<organism evidence="1 2">
    <name type="scientific">Pseudobacillus wudalianchiensis</name>
    <dbReference type="NCBI Taxonomy" id="1743143"/>
    <lineage>
        <taxon>Bacteria</taxon>
        <taxon>Bacillati</taxon>
        <taxon>Bacillota</taxon>
        <taxon>Bacilli</taxon>
        <taxon>Bacillales</taxon>
        <taxon>Bacillaceae</taxon>
        <taxon>Pseudobacillus</taxon>
    </lineage>
</organism>
<dbReference type="Proteomes" id="UP000092578">
    <property type="component" value="Unassembled WGS sequence"/>
</dbReference>
<dbReference type="EMBL" id="MAYT01000002">
    <property type="protein sequence ID" value="OCA92050.1"/>
    <property type="molecule type" value="Genomic_DNA"/>
</dbReference>
<evidence type="ECO:0000313" key="1">
    <source>
        <dbReference type="EMBL" id="OCA92050.1"/>
    </source>
</evidence>
<dbReference type="Pfam" id="PF06107">
    <property type="entry name" value="DUF951"/>
    <property type="match status" value="1"/>
</dbReference>
<dbReference type="RefSeq" id="WP_065409473.1">
    <property type="nucleotide sequence ID" value="NZ_MAYT01000002.1"/>
</dbReference>
<sequence length="68" mass="7988">MEKTFELNDIVEMKKQHPCGTNRWKIIRLGMDIRIKCEGCGHSVILPRREFMKKMKRVVDPVENSSEA</sequence>
<proteinExistence type="predicted"/>
<dbReference type="PIRSF" id="PIRSF037263">
    <property type="entry name" value="DUF951_bac"/>
    <property type="match status" value="1"/>
</dbReference>
<dbReference type="PANTHER" id="PTHR38455">
    <property type="entry name" value="HYPOTHETICAL CYTOSOLIC PROTEIN"/>
    <property type="match status" value="1"/>
</dbReference>
<keyword evidence="2" id="KW-1185">Reference proteome</keyword>
<gene>
    <name evidence="1" type="ORF">A8F95_18015</name>
</gene>
<name>A0A1B9B7G4_9BACI</name>
<protein>
    <submittedName>
        <fullName evidence="1">DUF951 domain-containing protein</fullName>
    </submittedName>
</protein>
<dbReference type="AlphaFoldDB" id="A0A1B9B7G4"/>
<evidence type="ECO:0000313" key="2">
    <source>
        <dbReference type="Proteomes" id="UP000092578"/>
    </source>
</evidence>
<dbReference type="PANTHER" id="PTHR38455:SF1">
    <property type="entry name" value="DUF951 DOMAIN-CONTAINING PROTEIN"/>
    <property type="match status" value="1"/>
</dbReference>